<dbReference type="RefSeq" id="WP_204665161.1">
    <property type="nucleotide sequence ID" value="NZ_JAFBDT010000028.1"/>
</dbReference>
<evidence type="ECO:0000256" key="1">
    <source>
        <dbReference type="ARBA" id="ARBA00005417"/>
    </source>
</evidence>
<dbReference type="Gene3D" id="3.40.50.300">
    <property type="entry name" value="P-loop containing nucleotide triphosphate hydrolases"/>
    <property type="match status" value="1"/>
</dbReference>
<keyword evidence="2" id="KW-0813">Transport</keyword>
<evidence type="ECO:0000256" key="4">
    <source>
        <dbReference type="ARBA" id="ARBA00022840"/>
    </source>
</evidence>
<feature type="domain" description="ABC transporter" evidence="5">
    <location>
        <begin position="6"/>
        <end position="233"/>
    </location>
</feature>
<accession>A0ABS2MTQ8</accession>
<name>A0ABS2MTQ8_9FIRM</name>
<dbReference type="GO" id="GO:0005524">
    <property type="term" value="F:ATP binding"/>
    <property type="evidence" value="ECO:0007669"/>
    <property type="project" value="UniProtKB-KW"/>
</dbReference>
<evidence type="ECO:0000256" key="2">
    <source>
        <dbReference type="ARBA" id="ARBA00022448"/>
    </source>
</evidence>
<dbReference type="PANTHER" id="PTHR43335">
    <property type="entry name" value="ABC TRANSPORTER, ATP-BINDING PROTEIN"/>
    <property type="match status" value="1"/>
</dbReference>
<dbReference type="SMART" id="SM00382">
    <property type="entry name" value="AAA"/>
    <property type="match status" value="1"/>
</dbReference>
<dbReference type="PANTHER" id="PTHR43335:SF4">
    <property type="entry name" value="ABC TRANSPORTER, ATP-BINDING PROTEIN"/>
    <property type="match status" value="1"/>
</dbReference>
<reference evidence="6 7" key="1">
    <citation type="submission" date="2021-01" db="EMBL/GenBank/DDBJ databases">
        <title>Genomic Encyclopedia of Type Strains, Phase IV (KMG-IV): sequencing the most valuable type-strain genomes for metagenomic binning, comparative biology and taxonomic classification.</title>
        <authorList>
            <person name="Goeker M."/>
        </authorList>
    </citation>
    <scope>NUCLEOTIDE SEQUENCE [LARGE SCALE GENOMIC DNA]</scope>
    <source>
        <strain evidence="6 7">DSM 24436</strain>
    </source>
</reference>
<evidence type="ECO:0000313" key="7">
    <source>
        <dbReference type="Proteomes" id="UP000767854"/>
    </source>
</evidence>
<keyword evidence="4 6" id="KW-0067">ATP-binding</keyword>
<proteinExistence type="inferred from homology"/>
<dbReference type="InterPro" id="IPR027417">
    <property type="entry name" value="P-loop_NTPase"/>
</dbReference>
<keyword evidence="3" id="KW-0547">Nucleotide-binding</keyword>
<gene>
    <name evidence="6" type="ORF">JOC49_002296</name>
</gene>
<evidence type="ECO:0000313" key="6">
    <source>
        <dbReference type="EMBL" id="MBM7562735.1"/>
    </source>
</evidence>
<dbReference type="EMBL" id="JAFBDT010000028">
    <property type="protein sequence ID" value="MBM7562735.1"/>
    <property type="molecule type" value="Genomic_DNA"/>
</dbReference>
<dbReference type="InterPro" id="IPR003439">
    <property type="entry name" value="ABC_transporter-like_ATP-bd"/>
</dbReference>
<dbReference type="Proteomes" id="UP000767854">
    <property type="component" value="Unassembled WGS sequence"/>
</dbReference>
<keyword evidence="7" id="KW-1185">Reference proteome</keyword>
<sequence length="300" mass="33388">MSQFVLEVSNLNKSFGKKHVLKDVTFNVKPHEIVGFIGPNGAGKSTTMKCICNLIFPDSGVIKVNGHDLSKDREKALASQSALIESPGLYMDMTGRENIKLIAGLRKISKTRIEEIYDFTELRDALDRKASGYSMGMKQRLALGIAIMSKPRFLILDEPSNGLDPTGIIHLRSTLEHLMATEDIAILFSSHQLGEVEKLANRIICINQGRMIEPPSALNEQFSYIFQVSNQAKANALALTCVPKEKIKLIAEDALRVELSNHEQLDEVIGLFQKSKIKLLDVQKDVMDVESIYKEVYGAL</sequence>
<comment type="caution">
    <text evidence="6">The sequence shown here is derived from an EMBL/GenBank/DDBJ whole genome shotgun (WGS) entry which is preliminary data.</text>
</comment>
<dbReference type="PROSITE" id="PS50893">
    <property type="entry name" value="ABC_TRANSPORTER_2"/>
    <property type="match status" value="1"/>
</dbReference>
<dbReference type="SUPFAM" id="SSF52540">
    <property type="entry name" value="P-loop containing nucleoside triphosphate hydrolases"/>
    <property type="match status" value="1"/>
</dbReference>
<dbReference type="Pfam" id="PF00005">
    <property type="entry name" value="ABC_tran"/>
    <property type="match status" value="1"/>
</dbReference>
<evidence type="ECO:0000259" key="5">
    <source>
        <dbReference type="PROSITE" id="PS50893"/>
    </source>
</evidence>
<dbReference type="InterPro" id="IPR003593">
    <property type="entry name" value="AAA+_ATPase"/>
</dbReference>
<protein>
    <submittedName>
        <fullName evidence="6">ABC-2 type transport system ATP-binding protein</fullName>
    </submittedName>
</protein>
<evidence type="ECO:0000256" key="3">
    <source>
        <dbReference type="ARBA" id="ARBA00022741"/>
    </source>
</evidence>
<comment type="similarity">
    <text evidence="1">Belongs to the ABC transporter superfamily.</text>
</comment>
<organism evidence="6 7">
    <name type="scientific">Fusibacter tunisiensis</name>
    <dbReference type="NCBI Taxonomy" id="1008308"/>
    <lineage>
        <taxon>Bacteria</taxon>
        <taxon>Bacillati</taxon>
        <taxon>Bacillota</taxon>
        <taxon>Clostridia</taxon>
        <taxon>Eubacteriales</taxon>
        <taxon>Eubacteriales Family XII. Incertae Sedis</taxon>
        <taxon>Fusibacter</taxon>
    </lineage>
</organism>